<gene>
    <name evidence="2" type="ORF">QWZ18_00615</name>
</gene>
<evidence type="ECO:0000313" key="2">
    <source>
        <dbReference type="EMBL" id="MDN3569121.1"/>
    </source>
</evidence>
<dbReference type="PANTHER" id="PTHR10151">
    <property type="entry name" value="ECTONUCLEOTIDE PYROPHOSPHATASE/PHOSPHODIESTERASE"/>
    <property type="match status" value="1"/>
</dbReference>
<organism evidence="2 3">
    <name type="scientific">Methylobacterium longum</name>
    <dbReference type="NCBI Taxonomy" id="767694"/>
    <lineage>
        <taxon>Bacteria</taxon>
        <taxon>Pseudomonadati</taxon>
        <taxon>Pseudomonadota</taxon>
        <taxon>Alphaproteobacteria</taxon>
        <taxon>Hyphomicrobiales</taxon>
        <taxon>Methylobacteriaceae</taxon>
        <taxon>Methylobacterium</taxon>
    </lineage>
</organism>
<dbReference type="RefSeq" id="WP_238286444.1">
    <property type="nucleotide sequence ID" value="NZ_BPQS01000006.1"/>
</dbReference>
<accession>A0ABT8AH37</accession>
<reference evidence="3" key="1">
    <citation type="journal article" date="2019" name="Int. J. Syst. Evol. Microbiol.">
        <title>The Global Catalogue of Microorganisms (GCM) 10K type strain sequencing project: providing services to taxonomists for standard genome sequencing and annotation.</title>
        <authorList>
            <consortium name="The Broad Institute Genomics Platform"/>
            <consortium name="The Broad Institute Genome Sequencing Center for Infectious Disease"/>
            <person name="Wu L."/>
            <person name="Ma J."/>
        </authorList>
    </citation>
    <scope>NUCLEOTIDE SEQUENCE [LARGE SCALE GENOMIC DNA]</scope>
    <source>
        <strain evidence="3">CECT 7806</strain>
    </source>
</reference>
<evidence type="ECO:0000256" key="1">
    <source>
        <dbReference type="SAM" id="MobiDB-lite"/>
    </source>
</evidence>
<protein>
    <submittedName>
        <fullName evidence="2">Alkaline phosphatase family protein</fullName>
    </submittedName>
</protein>
<dbReference type="EMBL" id="JAUFPT010000001">
    <property type="protein sequence ID" value="MDN3569121.1"/>
    <property type="molecule type" value="Genomic_DNA"/>
</dbReference>
<comment type="caution">
    <text evidence="2">The sequence shown here is derived from an EMBL/GenBank/DDBJ whole genome shotgun (WGS) entry which is preliminary data.</text>
</comment>
<proteinExistence type="predicted"/>
<dbReference type="PANTHER" id="PTHR10151:SF120">
    <property type="entry name" value="BIS(5'-ADENOSYL)-TRIPHOSPHATASE"/>
    <property type="match status" value="1"/>
</dbReference>
<evidence type="ECO:0000313" key="3">
    <source>
        <dbReference type="Proteomes" id="UP001244297"/>
    </source>
</evidence>
<dbReference type="InterPro" id="IPR002591">
    <property type="entry name" value="Phosphodiest/P_Trfase"/>
</dbReference>
<name>A0ABT8AH37_9HYPH</name>
<sequence length="374" mass="38933">MKAGVRFTNTHALFPTFTMPNAAAMATGHRLGDTGQFGNTIYTGSPVPGAGESPTLFLESDPVLGDVDAHGAGNYLNEETILRAAQAKGLSTASIGKLGPSLVFGHTARAGQDSPDRRQYGTSRRRSLERRASGAPRRSRPSAPGTPPRGANGQAETAVTPGTMVANVEQQNFFAAAATRAVLPLFKARGKPFVLVFWSRDPDGTQHNQGDSLGPLVPGINGPTSLAAIRNADANLAALLKALREQGLADTTDVVVTSDHGFSTISKESATSVSATRGYRGVPPRQLPPGFLAIDLAHDLGLSLFDPDARGARLGADSFPSRANGLIGADPAKPDVVVAANSGSDSSTFRAVTGLWRTGWCRPCRGRITLAASS</sequence>
<feature type="region of interest" description="Disordered" evidence="1">
    <location>
        <begin position="106"/>
        <end position="156"/>
    </location>
</feature>
<dbReference type="InterPro" id="IPR017850">
    <property type="entry name" value="Alkaline_phosphatase_core_sf"/>
</dbReference>
<keyword evidence="3" id="KW-1185">Reference proteome</keyword>
<dbReference type="Pfam" id="PF01663">
    <property type="entry name" value="Phosphodiest"/>
    <property type="match status" value="1"/>
</dbReference>
<dbReference type="SUPFAM" id="SSF53649">
    <property type="entry name" value="Alkaline phosphatase-like"/>
    <property type="match status" value="1"/>
</dbReference>
<dbReference type="Gene3D" id="3.40.720.10">
    <property type="entry name" value="Alkaline Phosphatase, subunit A"/>
    <property type="match status" value="1"/>
</dbReference>
<dbReference type="Proteomes" id="UP001244297">
    <property type="component" value="Unassembled WGS sequence"/>
</dbReference>